<keyword evidence="1" id="KW-0472">Membrane</keyword>
<keyword evidence="4" id="KW-1185">Reference proteome</keyword>
<feature type="signal peptide" evidence="2">
    <location>
        <begin position="1"/>
        <end position="21"/>
    </location>
</feature>
<evidence type="ECO:0000256" key="2">
    <source>
        <dbReference type="SAM" id="SignalP"/>
    </source>
</evidence>
<keyword evidence="1" id="KW-1133">Transmembrane helix</keyword>
<evidence type="ECO:0000313" key="4">
    <source>
        <dbReference type="Proteomes" id="UP000278807"/>
    </source>
</evidence>
<dbReference type="AlphaFoldDB" id="A0A0R3T5A7"/>
<evidence type="ECO:0000313" key="3">
    <source>
        <dbReference type="EMBL" id="VDN98102.1"/>
    </source>
</evidence>
<accession>A0A0R3T5A7</accession>
<reference evidence="5" key="1">
    <citation type="submission" date="2017-02" db="UniProtKB">
        <authorList>
            <consortium name="WormBaseParasite"/>
        </authorList>
    </citation>
    <scope>IDENTIFICATION</scope>
</reference>
<keyword evidence="1" id="KW-0812">Transmembrane</keyword>
<evidence type="ECO:0000313" key="5">
    <source>
        <dbReference type="WBParaSite" id="HNAJ_0000224501-mRNA-1"/>
    </source>
</evidence>
<gene>
    <name evidence="3" type="ORF">HNAJ_LOCUS2243</name>
</gene>
<sequence length="86" mass="9489">MSYILPSICLLIIALTHMISAITLEEGMANKDKYIFYDTSSFNAGIHAGLALLITFGILGTFTSTVMAITKALEKRRKRHTLTTSH</sequence>
<dbReference type="OrthoDB" id="6264453at2759"/>
<name>A0A0R3T5A7_RODNA</name>
<organism evidence="5">
    <name type="scientific">Rodentolepis nana</name>
    <name type="common">Dwarf tapeworm</name>
    <name type="synonym">Hymenolepis nana</name>
    <dbReference type="NCBI Taxonomy" id="102285"/>
    <lineage>
        <taxon>Eukaryota</taxon>
        <taxon>Metazoa</taxon>
        <taxon>Spiralia</taxon>
        <taxon>Lophotrochozoa</taxon>
        <taxon>Platyhelminthes</taxon>
        <taxon>Cestoda</taxon>
        <taxon>Eucestoda</taxon>
        <taxon>Cyclophyllidea</taxon>
        <taxon>Hymenolepididae</taxon>
        <taxon>Rodentolepis</taxon>
    </lineage>
</organism>
<dbReference type="EMBL" id="UZAE01001054">
    <property type="protein sequence ID" value="VDN98102.1"/>
    <property type="molecule type" value="Genomic_DNA"/>
</dbReference>
<evidence type="ECO:0000256" key="1">
    <source>
        <dbReference type="SAM" id="Phobius"/>
    </source>
</evidence>
<dbReference type="Proteomes" id="UP000278807">
    <property type="component" value="Unassembled WGS sequence"/>
</dbReference>
<keyword evidence="2" id="KW-0732">Signal</keyword>
<feature type="transmembrane region" description="Helical" evidence="1">
    <location>
        <begin position="45"/>
        <end position="69"/>
    </location>
</feature>
<feature type="chain" id="PRO_5043131671" evidence="2">
    <location>
        <begin position="22"/>
        <end position="86"/>
    </location>
</feature>
<dbReference type="WBParaSite" id="HNAJ_0000224501-mRNA-1">
    <property type="protein sequence ID" value="HNAJ_0000224501-mRNA-1"/>
    <property type="gene ID" value="HNAJ_0000224501"/>
</dbReference>
<proteinExistence type="predicted"/>
<reference evidence="3 4" key="2">
    <citation type="submission" date="2018-11" db="EMBL/GenBank/DDBJ databases">
        <authorList>
            <consortium name="Pathogen Informatics"/>
        </authorList>
    </citation>
    <scope>NUCLEOTIDE SEQUENCE [LARGE SCALE GENOMIC DNA]</scope>
</reference>
<protein>
    <submittedName>
        <fullName evidence="3 5">Uncharacterized protein</fullName>
    </submittedName>
</protein>